<evidence type="ECO:0000313" key="2">
    <source>
        <dbReference type="Proteomes" id="UP001233999"/>
    </source>
</evidence>
<dbReference type="AlphaFoldDB" id="A0AAD8A8A9"/>
<keyword evidence="2" id="KW-1185">Reference proteome</keyword>
<reference evidence="1" key="2">
    <citation type="submission" date="2023-05" db="EMBL/GenBank/DDBJ databases">
        <authorList>
            <person name="Fouks B."/>
        </authorList>
    </citation>
    <scope>NUCLEOTIDE SEQUENCE</scope>
    <source>
        <strain evidence="1">Stay&amp;Tobe</strain>
        <tissue evidence="1">Testes</tissue>
    </source>
</reference>
<organism evidence="1 2">
    <name type="scientific">Diploptera punctata</name>
    <name type="common">Pacific beetle cockroach</name>
    <dbReference type="NCBI Taxonomy" id="6984"/>
    <lineage>
        <taxon>Eukaryota</taxon>
        <taxon>Metazoa</taxon>
        <taxon>Ecdysozoa</taxon>
        <taxon>Arthropoda</taxon>
        <taxon>Hexapoda</taxon>
        <taxon>Insecta</taxon>
        <taxon>Pterygota</taxon>
        <taxon>Neoptera</taxon>
        <taxon>Polyneoptera</taxon>
        <taxon>Dictyoptera</taxon>
        <taxon>Blattodea</taxon>
        <taxon>Blaberoidea</taxon>
        <taxon>Blaberidae</taxon>
        <taxon>Diplopterinae</taxon>
        <taxon>Diploptera</taxon>
    </lineage>
</organism>
<accession>A0AAD8A8A9</accession>
<gene>
    <name evidence="1" type="ORF">L9F63_014269</name>
</gene>
<sequence>HISSIFQFFALDRYHGGLANSVFSTFFKHVLIRHIAPELEVVYHKVYNIILLT</sequence>
<feature type="non-terminal residue" evidence="1">
    <location>
        <position position="1"/>
    </location>
</feature>
<reference evidence="1" key="1">
    <citation type="journal article" date="2023" name="IScience">
        <title>Live-bearing cockroach genome reveals convergent evolutionary mechanisms linked to viviparity in insects and beyond.</title>
        <authorList>
            <person name="Fouks B."/>
            <person name="Harrison M.C."/>
            <person name="Mikhailova A.A."/>
            <person name="Marchal E."/>
            <person name="English S."/>
            <person name="Carruthers M."/>
            <person name="Jennings E.C."/>
            <person name="Chiamaka E.L."/>
            <person name="Frigard R.A."/>
            <person name="Pippel M."/>
            <person name="Attardo G.M."/>
            <person name="Benoit J.B."/>
            <person name="Bornberg-Bauer E."/>
            <person name="Tobe S.S."/>
        </authorList>
    </citation>
    <scope>NUCLEOTIDE SEQUENCE</scope>
    <source>
        <strain evidence="1">Stay&amp;Tobe</strain>
    </source>
</reference>
<dbReference type="EMBL" id="JASPKZ010003056">
    <property type="protein sequence ID" value="KAJ9594304.1"/>
    <property type="molecule type" value="Genomic_DNA"/>
</dbReference>
<proteinExistence type="predicted"/>
<dbReference type="Proteomes" id="UP001233999">
    <property type="component" value="Unassembled WGS sequence"/>
</dbReference>
<feature type="non-terminal residue" evidence="1">
    <location>
        <position position="53"/>
    </location>
</feature>
<name>A0AAD8A8A9_DIPPU</name>
<evidence type="ECO:0000313" key="1">
    <source>
        <dbReference type="EMBL" id="KAJ9594304.1"/>
    </source>
</evidence>
<comment type="caution">
    <text evidence="1">The sequence shown here is derived from an EMBL/GenBank/DDBJ whole genome shotgun (WGS) entry which is preliminary data.</text>
</comment>
<protein>
    <submittedName>
        <fullName evidence="1">Uncharacterized protein</fullName>
    </submittedName>
</protein>